<feature type="domain" description="L,D-TPase catalytic" evidence="9">
    <location>
        <begin position="252"/>
        <end position="388"/>
    </location>
</feature>
<gene>
    <name evidence="10" type="ORF">GCM10019016_026790</name>
</gene>
<keyword evidence="11" id="KW-1185">Reference proteome</keyword>
<organism evidence="10 11">
    <name type="scientific">Streptomyces prasinosporus</name>
    <dbReference type="NCBI Taxonomy" id="68256"/>
    <lineage>
        <taxon>Bacteria</taxon>
        <taxon>Bacillati</taxon>
        <taxon>Actinomycetota</taxon>
        <taxon>Actinomycetes</taxon>
        <taxon>Kitasatosporales</taxon>
        <taxon>Streptomycetaceae</taxon>
        <taxon>Streptomyces</taxon>
        <taxon>Streptomyces albogriseolus group</taxon>
    </lineage>
</organism>
<evidence type="ECO:0000256" key="5">
    <source>
        <dbReference type="ARBA" id="ARBA00023315"/>
    </source>
</evidence>
<dbReference type="Gene3D" id="2.40.440.10">
    <property type="entry name" value="L,D-transpeptidase catalytic domain-like"/>
    <property type="match status" value="1"/>
</dbReference>
<evidence type="ECO:0000313" key="10">
    <source>
        <dbReference type="EMBL" id="GAA3495579.1"/>
    </source>
</evidence>
<dbReference type="InterPro" id="IPR041280">
    <property type="entry name" value="Big_10"/>
</dbReference>
<dbReference type="PROSITE" id="PS51257">
    <property type="entry name" value="PROKAR_LIPOPROTEIN"/>
    <property type="match status" value="1"/>
</dbReference>
<dbReference type="CDD" id="cd16913">
    <property type="entry name" value="YkuD_like"/>
    <property type="match status" value="1"/>
</dbReference>
<dbReference type="InterPro" id="IPR050979">
    <property type="entry name" value="LD-transpeptidase"/>
</dbReference>
<dbReference type="Pfam" id="PF03734">
    <property type="entry name" value="YkuD"/>
    <property type="match status" value="1"/>
</dbReference>
<feature type="active site" description="Nucleophile" evidence="7">
    <location>
        <position position="356"/>
    </location>
</feature>
<accession>A0ABP6TLD4</accession>
<proteinExistence type="predicted"/>
<evidence type="ECO:0000256" key="7">
    <source>
        <dbReference type="PROSITE-ProRule" id="PRU01373"/>
    </source>
</evidence>
<evidence type="ECO:0000256" key="6">
    <source>
        <dbReference type="ARBA" id="ARBA00023316"/>
    </source>
</evidence>
<feature type="active site" description="Proton donor/acceptor" evidence="7">
    <location>
        <position position="337"/>
    </location>
</feature>
<comment type="pathway">
    <text evidence="1 7">Cell wall biogenesis; peptidoglycan biosynthesis.</text>
</comment>
<evidence type="ECO:0000256" key="1">
    <source>
        <dbReference type="ARBA" id="ARBA00004752"/>
    </source>
</evidence>
<dbReference type="PROSITE" id="PS52029">
    <property type="entry name" value="LD_TPASE"/>
    <property type="match status" value="1"/>
</dbReference>
<evidence type="ECO:0000256" key="8">
    <source>
        <dbReference type="SAM" id="SignalP"/>
    </source>
</evidence>
<dbReference type="CDD" id="cd13432">
    <property type="entry name" value="LDT_IgD_like_2"/>
    <property type="match status" value="1"/>
</dbReference>
<sequence>MTDGKRRRGLTAASALLGGVLVLSACSGGDDAAAEGDNGKGTAQAQVDEAAAEKSSEAQIKITPKDGSNNASINNSAAVTVAKGTLTQVKMTTADGTAVPGEISADKKTWKPSTQLERATTYKLSATAEDSEGRAAHENASFTTVSPANSFIGTFTPDDGTTVGVGMPVSLNFDKAITDKAAVQKGVTVSTTSGQEVACHWFNANRMDCRPEEYWQEGSTVTLKLALDGVEGAEGVYGVQQKTVTFKIGRNQVSYVDAETKQMKVTQDGKTVRTIPISAGSPENKTYEGQMVISEKFKETRMNGATVGFTDDDGKGEYDIKDVPHAMRLSTSGTFIHGNYWGAKSIFGSVNTSHGCVGLQDAKGADDPNTPGAWFYDNSIVGDVVVVQNTGDKTIAPDNGLNGWNMSWEQWKAGSAV</sequence>
<evidence type="ECO:0000256" key="3">
    <source>
        <dbReference type="ARBA" id="ARBA00022960"/>
    </source>
</evidence>
<dbReference type="SUPFAM" id="SSF141523">
    <property type="entry name" value="L,D-transpeptidase catalytic domain-like"/>
    <property type="match status" value="1"/>
</dbReference>
<keyword evidence="2" id="KW-0808">Transferase</keyword>
<keyword evidence="4 7" id="KW-0573">Peptidoglycan synthesis</keyword>
<dbReference type="Pfam" id="PF17964">
    <property type="entry name" value="Big_10"/>
    <property type="match status" value="1"/>
</dbReference>
<feature type="chain" id="PRO_5046931832" evidence="8">
    <location>
        <begin position="26"/>
        <end position="417"/>
    </location>
</feature>
<keyword evidence="6 7" id="KW-0961">Cell wall biogenesis/degradation</keyword>
<reference evidence="11" key="1">
    <citation type="journal article" date="2019" name="Int. J. Syst. Evol. Microbiol.">
        <title>The Global Catalogue of Microorganisms (GCM) 10K type strain sequencing project: providing services to taxonomists for standard genome sequencing and annotation.</title>
        <authorList>
            <consortium name="The Broad Institute Genomics Platform"/>
            <consortium name="The Broad Institute Genome Sequencing Center for Infectious Disease"/>
            <person name="Wu L."/>
            <person name="Ma J."/>
        </authorList>
    </citation>
    <scope>NUCLEOTIDE SEQUENCE [LARGE SCALE GENOMIC DNA]</scope>
    <source>
        <strain evidence="11">JCM 4816</strain>
    </source>
</reference>
<dbReference type="PROSITE" id="PS51318">
    <property type="entry name" value="TAT"/>
    <property type="match status" value="1"/>
</dbReference>
<name>A0ABP6TLD4_9ACTN</name>
<dbReference type="PANTHER" id="PTHR30582:SF2">
    <property type="entry name" value="L,D-TRANSPEPTIDASE YCIB-RELATED"/>
    <property type="match status" value="1"/>
</dbReference>
<evidence type="ECO:0000256" key="2">
    <source>
        <dbReference type="ARBA" id="ARBA00022679"/>
    </source>
</evidence>
<keyword evidence="8" id="KW-0732">Signal</keyword>
<keyword evidence="5" id="KW-0012">Acyltransferase</keyword>
<dbReference type="InterPro" id="IPR006311">
    <property type="entry name" value="TAT_signal"/>
</dbReference>
<dbReference type="EMBL" id="BAAAXF010000019">
    <property type="protein sequence ID" value="GAA3495579.1"/>
    <property type="molecule type" value="Genomic_DNA"/>
</dbReference>
<feature type="signal peptide" evidence="8">
    <location>
        <begin position="1"/>
        <end position="25"/>
    </location>
</feature>
<comment type="caution">
    <text evidence="10">The sequence shown here is derived from an EMBL/GenBank/DDBJ whole genome shotgun (WGS) entry which is preliminary data.</text>
</comment>
<evidence type="ECO:0000259" key="9">
    <source>
        <dbReference type="PROSITE" id="PS52029"/>
    </source>
</evidence>
<evidence type="ECO:0000256" key="4">
    <source>
        <dbReference type="ARBA" id="ARBA00022984"/>
    </source>
</evidence>
<protein>
    <submittedName>
        <fullName evidence="10">Ig-like domain-containing protein</fullName>
    </submittedName>
</protein>
<evidence type="ECO:0000313" key="11">
    <source>
        <dbReference type="Proteomes" id="UP001501455"/>
    </source>
</evidence>
<dbReference type="Gene3D" id="2.60.40.3780">
    <property type="match status" value="1"/>
</dbReference>
<dbReference type="InterPro" id="IPR038063">
    <property type="entry name" value="Transpep_catalytic_dom"/>
</dbReference>
<dbReference type="InterPro" id="IPR005490">
    <property type="entry name" value="LD_TPept_cat_dom"/>
</dbReference>
<dbReference type="RefSeq" id="WP_345575356.1">
    <property type="nucleotide sequence ID" value="NZ_BAAAXF010000019.1"/>
</dbReference>
<dbReference type="PANTHER" id="PTHR30582">
    <property type="entry name" value="L,D-TRANSPEPTIDASE"/>
    <property type="match status" value="1"/>
</dbReference>
<dbReference type="Proteomes" id="UP001501455">
    <property type="component" value="Unassembled WGS sequence"/>
</dbReference>
<dbReference type="Gene3D" id="2.60.40.3710">
    <property type="match status" value="1"/>
</dbReference>
<keyword evidence="3 7" id="KW-0133">Cell shape</keyword>